<dbReference type="EMBL" id="AWSU01000031">
    <property type="protein sequence ID" value="ERI80284.1"/>
    <property type="molecule type" value="Genomic_DNA"/>
</dbReference>
<accession>A0ABC9U399</accession>
<evidence type="ECO:0000313" key="2">
    <source>
        <dbReference type="Proteomes" id="UP000016491"/>
    </source>
</evidence>
<comment type="caution">
    <text evidence="1">The sequence shown here is derived from an EMBL/GenBank/DDBJ whole genome shotgun (WGS) entry which is preliminary data.</text>
</comment>
<reference evidence="1 2" key="1">
    <citation type="submission" date="2013-07" db="EMBL/GenBank/DDBJ databases">
        <authorList>
            <person name="Weinstock G."/>
            <person name="Sodergren E."/>
            <person name="Wylie T."/>
            <person name="Fulton L."/>
            <person name="Fulton R."/>
            <person name="Fronick C."/>
            <person name="O'Laughlin M."/>
            <person name="Godfrey J."/>
            <person name="Miner T."/>
            <person name="Herter B."/>
            <person name="Appelbaum E."/>
            <person name="Cordes M."/>
            <person name="Lek S."/>
            <person name="Wollam A."/>
            <person name="Pepin K.H."/>
            <person name="Palsikar V.B."/>
            <person name="Mitreva M."/>
            <person name="Wilson R.K."/>
        </authorList>
    </citation>
    <scope>NUCLEOTIDE SEQUENCE [LARGE SCALE GENOMIC DNA]</scope>
    <source>
        <strain evidence="1 2">ATCC 14940</strain>
    </source>
</reference>
<proteinExistence type="predicted"/>
<dbReference type="AlphaFoldDB" id="A0ABC9U399"/>
<name>A0ABC9U399_CLOSY</name>
<evidence type="ECO:0000313" key="1">
    <source>
        <dbReference type="EMBL" id="ERI80284.1"/>
    </source>
</evidence>
<organism evidence="1 2">
    <name type="scientific">[Clostridium] symbiosum ATCC 14940</name>
    <dbReference type="NCBI Taxonomy" id="411472"/>
    <lineage>
        <taxon>Bacteria</taxon>
        <taxon>Bacillati</taxon>
        <taxon>Bacillota</taxon>
        <taxon>Clostridia</taxon>
        <taxon>Lachnospirales</taxon>
        <taxon>Lachnospiraceae</taxon>
        <taxon>Otoolea</taxon>
    </lineage>
</organism>
<sequence length="52" mass="6219">MSVFFAEFSIGYSYGKKYGFSRRWQRKSRDFYPGMESVGYGFGMIRNKRADR</sequence>
<dbReference type="Proteomes" id="UP000016491">
    <property type="component" value="Unassembled WGS sequence"/>
</dbReference>
<gene>
    <name evidence="1" type="ORF">CLOSYM_00389</name>
</gene>
<protein>
    <submittedName>
        <fullName evidence="1">Uncharacterized protein</fullName>
    </submittedName>
</protein>